<reference evidence="2 3" key="1">
    <citation type="journal article" date="2017" name="Int. J. Syst. Evol. Microbiol.">
        <title>Gemmobacter straminiformis sp. nov., isolated from an artificial fountain.</title>
        <authorList>
            <person name="Kang J.Y."/>
            <person name="Kim M.J."/>
            <person name="Chun J."/>
            <person name="Son K.P."/>
            <person name="Jahng K.Y."/>
        </authorList>
    </citation>
    <scope>NUCLEOTIDE SEQUENCE [LARGE SCALE GENOMIC DNA]</scope>
    <source>
        <strain evidence="2 3">CAM-8</strain>
    </source>
</reference>
<proteinExistence type="predicted"/>
<dbReference type="AlphaFoldDB" id="A0A842I7N7"/>
<dbReference type="EMBL" id="JACLQD010000002">
    <property type="protein sequence ID" value="MBC2835084.1"/>
    <property type="molecule type" value="Genomic_DNA"/>
</dbReference>
<feature type="transmembrane region" description="Helical" evidence="1">
    <location>
        <begin position="157"/>
        <end position="175"/>
    </location>
</feature>
<dbReference type="RefSeq" id="WP_185796715.1">
    <property type="nucleotide sequence ID" value="NZ_JACLQD010000002.1"/>
</dbReference>
<sequence length="209" mass="21897">MRTDALIELLSRDAVWPLFRPRRIAAAVLAAVVLCSALFLALAGVRADLWHKVLEPAIAAKTLLPALVCAVALRGALRLARPGAKAGAGWLWGPAVVAALLWLRAFASLPAGQRFSEVGVLSLSECIGLILCLSVVPAVVALLTLREGASVRPWQSAFLAGLAAGSGAAAGYSFFCVQDNPLFYVTWYGLAILLAAAGTALAGVRLLRW</sequence>
<accession>A0A842I7N7</accession>
<evidence type="ECO:0000313" key="2">
    <source>
        <dbReference type="EMBL" id="MBC2835084.1"/>
    </source>
</evidence>
<evidence type="ECO:0000313" key="3">
    <source>
        <dbReference type="Proteomes" id="UP000555411"/>
    </source>
</evidence>
<keyword evidence="3" id="KW-1185">Reference proteome</keyword>
<dbReference type="InterPro" id="IPR009495">
    <property type="entry name" value="NrsF"/>
</dbReference>
<keyword evidence="1" id="KW-0812">Transmembrane</keyword>
<name>A0A842I7N7_9RHOB</name>
<feature type="transmembrane region" description="Helical" evidence="1">
    <location>
        <begin position="89"/>
        <end position="107"/>
    </location>
</feature>
<feature type="transmembrane region" description="Helical" evidence="1">
    <location>
        <begin position="57"/>
        <end position="77"/>
    </location>
</feature>
<keyword evidence="1" id="KW-1133">Transmembrane helix</keyword>
<feature type="transmembrane region" description="Helical" evidence="1">
    <location>
        <begin position="127"/>
        <end position="145"/>
    </location>
</feature>
<evidence type="ECO:0000256" key="1">
    <source>
        <dbReference type="SAM" id="Phobius"/>
    </source>
</evidence>
<keyword evidence="1" id="KW-0472">Membrane</keyword>
<dbReference type="Pfam" id="PF06532">
    <property type="entry name" value="NrsF"/>
    <property type="match status" value="1"/>
</dbReference>
<gene>
    <name evidence="2" type="ORF">H7F16_06160</name>
</gene>
<organism evidence="2 3">
    <name type="scientific">Paragemmobacter straminiformis</name>
    <dbReference type="NCBI Taxonomy" id="2045119"/>
    <lineage>
        <taxon>Bacteria</taxon>
        <taxon>Pseudomonadati</taxon>
        <taxon>Pseudomonadota</taxon>
        <taxon>Alphaproteobacteria</taxon>
        <taxon>Rhodobacterales</taxon>
        <taxon>Paracoccaceae</taxon>
        <taxon>Paragemmobacter</taxon>
    </lineage>
</organism>
<comment type="caution">
    <text evidence="2">The sequence shown here is derived from an EMBL/GenBank/DDBJ whole genome shotgun (WGS) entry which is preliminary data.</text>
</comment>
<feature type="transmembrane region" description="Helical" evidence="1">
    <location>
        <begin position="187"/>
        <end position="207"/>
    </location>
</feature>
<dbReference type="Proteomes" id="UP000555411">
    <property type="component" value="Unassembled WGS sequence"/>
</dbReference>
<protein>
    <submittedName>
        <fullName evidence="2">DUF1109 family protein</fullName>
    </submittedName>
</protein>